<dbReference type="RefSeq" id="XP_067920085.1">
    <property type="nucleotide sequence ID" value="XM_068067936.1"/>
</dbReference>
<proteinExistence type="predicted"/>
<dbReference type="GeneID" id="94431147"/>
<organism evidence="1 2">
    <name type="scientific">Cystoisospora suis</name>
    <dbReference type="NCBI Taxonomy" id="483139"/>
    <lineage>
        <taxon>Eukaryota</taxon>
        <taxon>Sar</taxon>
        <taxon>Alveolata</taxon>
        <taxon>Apicomplexa</taxon>
        <taxon>Conoidasida</taxon>
        <taxon>Coccidia</taxon>
        <taxon>Eucoccidiorida</taxon>
        <taxon>Eimeriorina</taxon>
        <taxon>Sarcocystidae</taxon>
        <taxon>Cystoisospora</taxon>
    </lineage>
</organism>
<evidence type="ECO:0000313" key="1">
    <source>
        <dbReference type="EMBL" id="PHJ18377.1"/>
    </source>
</evidence>
<keyword evidence="2" id="KW-1185">Reference proteome</keyword>
<reference evidence="1 2" key="1">
    <citation type="journal article" date="2017" name="Int. J. Parasitol.">
        <title>The genome of the protozoan parasite Cystoisospora suis and a reverse vaccinology approach to identify vaccine candidates.</title>
        <authorList>
            <person name="Palmieri N."/>
            <person name="Shrestha A."/>
            <person name="Ruttkowski B."/>
            <person name="Beck T."/>
            <person name="Vogl C."/>
            <person name="Tomley F."/>
            <person name="Blake D.P."/>
            <person name="Joachim A."/>
        </authorList>
    </citation>
    <scope>NUCLEOTIDE SEQUENCE [LARGE SCALE GENOMIC DNA]</scope>
    <source>
        <strain evidence="1 2">Wien I</strain>
    </source>
</reference>
<sequence>EEGKNEEIMMKLSDFYTFLFSLKWLENLSLFFLLPRETNLLQNFSEGIEERC</sequence>
<evidence type="ECO:0000313" key="2">
    <source>
        <dbReference type="Proteomes" id="UP000221165"/>
    </source>
</evidence>
<name>A0A2C6KLE8_9APIC</name>
<feature type="non-terminal residue" evidence="1">
    <location>
        <position position="1"/>
    </location>
</feature>
<accession>A0A2C6KLE8</accession>
<dbReference type="AlphaFoldDB" id="A0A2C6KLE8"/>
<comment type="caution">
    <text evidence="1">The sequence shown here is derived from an EMBL/GenBank/DDBJ whole genome shotgun (WGS) entry which is preliminary data.</text>
</comment>
<dbReference type="Proteomes" id="UP000221165">
    <property type="component" value="Unassembled WGS sequence"/>
</dbReference>
<dbReference type="VEuPathDB" id="ToxoDB:CSUI_007793"/>
<dbReference type="EMBL" id="MIGC01004187">
    <property type="protein sequence ID" value="PHJ18377.1"/>
    <property type="molecule type" value="Genomic_DNA"/>
</dbReference>
<protein>
    <submittedName>
        <fullName evidence="1">Uncharacterized protein</fullName>
    </submittedName>
</protein>
<gene>
    <name evidence="1" type="ORF">CSUI_007793</name>
</gene>
<feature type="non-terminal residue" evidence="1">
    <location>
        <position position="52"/>
    </location>
</feature>